<gene>
    <name evidence="2" type="ORF">AHOG_02360</name>
</gene>
<feature type="compositionally biased region" description="Basic and acidic residues" evidence="1">
    <location>
        <begin position="57"/>
        <end position="68"/>
    </location>
</feature>
<accession>A0A221VX66</accession>
<proteinExistence type="predicted"/>
<reference evidence="2 3" key="1">
    <citation type="submission" date="2017-07" db="EMBL/GenBank/DDBJ databases">
        <title>Complete genome sequence of Actinoalloteichus hoggarensis DSM 45943, type strain of Actinoalloteichus hoggarensis.</title>
        <authorList>
            <person name="Ruckert C."/>
            <person name="Nouioui I."/>
            <person name="Willmese J."/>
            <person name="van Wezel G."/>
            <person name="Klenk H.-P."/>
            <person name="Kalinowski J."/>
            <person name="Zotchev S.B."/>
        </authorList>
    </citation>
    <scope>NUCLEOTIDE SEQUENCE [LARGE SCALE GENOMIC DNA]</scope>
    <source>
        <strain evidence="2 3">DSM 45943</strain>
    </source>
</reference>
<evidence type="ECO:0000256" key="1">
    <source>
        <dbReference type="SAM" id="MobiDB-lite"/>
    </source>
</evidence>
<organism evidence="2 3">
    <name type="scientific">Actinoalloteichus hoggarensis</name>
    <dbReference type="NCBI Taxonomy" id="1470176"/>
    <lineage>
        <taxon>Bacteria</taxon>
        <taxon>Bacillati</taxon>
        <taxon>Actinomycetota</taxon>
        <taxon>Actinomycetes</taxon>
        <taxon>Pseudonocardiales</taxon>
        <taxon>Pseudonocardiaceae</taxon>
        <taxon>Actinoalloteichus</taxon>
    </lineage>
</organism>
<sequence length="76" mass="8573">MAPVLYLLAAIGVLSVAVLLWRAFASERVGVSRPRQTGPVAPDDDPEFLRRLDQQQWEDRMRRQRGSDQDEGNPPA</sequence>
<dbReference type="Proteomes" id="UP000204221">
    <property type="component" value="Chromosome"/>
</dbReference>
<dbReference type="EMBL" id="CP022521">
    <property type="protein sequence ID" value="ASO18136.1"/>
    <property type="molecule type" value="Genomic_DNA"/>
</dbReference>
<protein>
    <submittedName>
        <fullName evidence="2">Uncharacterized protein</fullName>
    </submittedName>
</protein>
<name>A0A221VX66_9PSEU</name>
<evidence type="ECO:0000313" key="2">
    <source>
        <dbReference type="EMBL" id="ASO18136.1"/>
    </source>
</evidence>
<feature type="region of interest" description="Disordered" evidence="1">
    <location>
        <begin position="57"/>
        <end position="76"/>
    </location>
</feature>
<dbReference type="AlphaFoldDB" id="A0A221VX66"/>
<dbReference type="KEGG" id="ahg:AHOG_02360"/>
<keyword evidence="3" id="KW-1185">Reference proteome</keyword>
<evidence type="ECO:0000313" key="3">
    <source>
        <dbReference type="Proteomes" id="UP000204221"/>
    </source>
</evidence>